<dbReference type="EMBL" id="SAYW01000002">
    <property type="protein sequence ID" value="RWU08141.1"/>
    <property type="molecule type" value="Genomic_DNA"/>
</dbReference>
<protein>
    <submittedName>
        <fullName evidence="2">Uncharacterized protein</fullName>
    </submittedName>
</protein>
<comment type="caution">
    <text evidence="2">The sequence shown here is derived from an EMBL/GenBank/DDBJ whole genome shotgun (WGS) entry which is preliminary data.</text>
</comment>
<proteinExistence type="predicted"/>
<keyword evidence="3" id="KW-1185">Reference proteome</keyword>
<evidence type="ECO:0000313" key="2">
    <source>
        <dbReference type="EMBL" id="RWU08141.1"/>
    </source>
</evidence>
<keyword evidence="1" id="KW-0812">Transmembrane</keyword>
<dbReference type="RefSeq" id="WP_113646666.1">
    <property type="nucleotide sequence ID" value="NZ_QMHN01000002.1"/>
</dbReference>
<dbReference type="Proteomes" id="UP000284120">
    <property type="component" value="Unassembled WGS sequence"/>
</dbReference>
<feature type="transmembrane region" description="Helical" evidence="1">
    <location>
        <begin position="12"/>
        <end position="33"/>
    </location>
</feature>
<reference evidence="2 3" key="1">
    <citation type="submission" date="2018-06" db="EMBL/GenBank/DDBJ databases">
        <title>Pedobacter endophyticus sp. nov., an endophytic bacterium isolated from a leaf of Triticum aestivum.</title>
        <authorList>
            <person name="Zhang L."/>
        </authorList>
    </citation>
    <scope>NUCLEOTIDE SEQUENCE [LARGE SCALE GENOMIC DNA]</scope>
    <source>
        <strain evidence="2 3">CM134L-2</strain>
    </source>
</reference>
<dbReference type="OrthoDB" id="772690at2"/>
<name>A0A3S3PZE7_9SPHI</name>
<keyword evidence="1" id="KW-0472">Membrane</keyword>
<evidence type="ECO:0000313" key="3">
    <source>
        <dbReference type="Proteomes" id="UP000284120"/>
    </source>
</evidence>
<dbReference type="AlphaFoldDB" id="A0A3S3PZE7"/>
<evidence type="ECO:0000256" key="1">
    <source>
        <dbReference type="SAM" id="Phobius"/>
    </source>
</evidence>
<sequence>MSNLFKDITWGQYLMAAAVLITLYYVAVLLIYYRKEMLLRIRDRRATKTETDAWEEKTDDSPLGELMVDLEGTIEDIAHMLEPGKQATKQELLNQLRSRVASFGGLGRPGYRYALNNYIIEKARENCGIAFSEQELEQEWENLSR</sequence>
<keyword evidence="1" id="KW-1133">Transmembrane helix</keyword>
<gene>
    <name evidence="2" type="ORF">DPV69_07105</name>
</gene>
<organism evidence="2 3">
    <name type="scientific">Pedobacter chitinilyticus</name>
    <dbReference type="NCBI Taxonomy" id="2233776"/>
    <lineage>
        <taxon>Bacteria</taxon>
        <taxon>Pseudomonadati</taxon>
        <taxon>Bacteroidota</taxon>
        <taxon>Sphingobacteriia</taxon>
        <taxon>Sphingobacteriales</taxon>
        <taxon>Sphingobacteriaceae</taxon>
        <taxon>Pedobacter</taxon>
    </lineage>
</organism>
<accession>A0A3S3PZE7</accession>